<keyword evidence="3" id="KW-0479">Metal-binding</keyword>
<sequence length="452" mass="50600">MISSDRRSSLVSGATTNGLHPDRAKIVGLIDRSRPNWSLEQPFYVDPAIFELERELLFPREWSLVAHASEVPEKGRYIVRKLFDEEIIVVRFGDGEEDIAAYYNVCTHRGSRLCTEDGRSRLLVCPYHAWSFRLTGELQTRQDVPADVDPEALGLHRVPTKCIGGLVLCGLDETSLPDVQPVADALIDGLRQNGIDRARIAARKTYPTKANWKLVLENFTECYHCRPAHPEYFRVNAHVKVTAMRDEDKAVQWQEELEAWHSVIGDTEFNKGAWESGDIDTAPFGMYRKPIGPGRMTLSDDGQPVSCLMGGRTSYDGGETGFLLGRLSFVSSANDYVTLFQMIPRSATETDVVLTWLVDKDADADIDTDAITWMWDVTTAQDKTITEHNAEGVTSRAYRPGPYTALETQTAAFVGVYLANMRHLITGERPAVAPQWQRPSRGYARLASKETA</sequence>
<evidence type="ECO:0000313" key="10">
    <source>
        <dbReference type="Proteomes" id="UP000539538"/>
    </source>
</evidence>
<feature type="domain" description="Rieske" evidence="8">
    <location>
        <begin position="62"/>
        <end position="169"/>
    </location>
</feature>
<evidence type="ECO:0000256" key="3">
    <source>
        <dbReference type="ARBA" id="ARBA00022723"/>
    </source>
</evidence>
<dbReference type="InterPro" id="IPR001663">
    <property type="entry name" value="Rng_hydr_dOase-A"/>
</dbReference>
<dbReference type="Pfam" id="PF00848">
    <property type="entry name" value="Ring_hydroxyl_A"/>
    <property type="match status" value="1"/>
</dbReference>
<dbReference type="CDD" id="cd03469">
    <property type="entry name" value="Rieske_RO_Alpha_N"/>
    <property type="match status" value="1"/>
</dbReference>
<dbReference type="PROSITE" id="PS00570">
    <property type="entry name" value="RING_HYDROXYL_ALPHA"/>
    <property type="match status" value="1"/>
</dbReference>
<comment type="cofactor">
    <cofactor evidence="1">
        <name>Fe cation</name>
        <dbReference type="ChEBI" id="CHEBI:24875"/>
    </cofactor>
</comment>
<dbReference type="PRINTS" id="PR00090">
    <property type="entry name" value="RNGDIOXGNASE"/>
</dbReference>
<gene>
    <name evidence="9" type="ORF">GGQ99_001073</name>
</gene>
<dbReference type="PROSITE" id="PS51296">
    <property type="entry name" value="RIESKE"/>
    <property type="match status" value="1"/>
</dbReference>
<dbReference type="EMBL" id="JACHOT010000001">
    <property type="protein sequence ID" value="MBB4649351.1"/>
    <property type="molecule type" value="Genomic_DNA"/>
</dbReference>
<dbReference type="RefSeq" id="WP_108608146.1">
    <property type="nucleotide sequence ID" value="NZ_BAAAVZ010000008.1"/>
</dbReference>
<name>A0ABR6KZZ1_9HYPH</name>
<dbReference type="PANTHER" id="PTHR43756">
    <property type="entry name" value="CHOLINE MONOOXYGENASE, CHLOROPLASTIC"/>
    <property type="match status" value="1"/>
</dbReference>
<dbReference type="SUPFAM" id="SSF55961">
    <property type="entry name" value="Bet v1-like"/>
    <property type="match status" value="1"/>
</dbReference>
<keyword evidence="4" id="KW-0560">Oxidoreductase</keyword>
<dbReference type="PANTHER" id="PTHR43756:SF5">
    <property type="entry name" value="CHOLINE MONOOXYGENASE, CHLOROPLASTIC"/>
    <property type="match status" value="1"/>
</dbReference>
<keyword evidence="10" id="KW-1185">Reference proteome</keyword>
<evidence type="ECO:0000259" key="8">
    <source>
        <dbReference type="PROSITE" id="PS51296"/>
    </source>
</evidence>
<dbReference type="InterPro" id="IPR036922">
    <property type="entry name" value="Rieske_2Fe-2S_sf"/>
</dbReference>
<evidence type="ECO:0000256" key="1">
    <source>
        <dbReference type="ARBA" id="ARBA00001962"/>
    </source>
</evidence>
<organism evidence="9 10">
    <name type="scientific">Aminobacter niigataensis</name>
    <dbReference type="NCBI Taxonomy" id="83265"/>
    <lineage>
        <taxon>Bacteria</taxon>
        <taxon>Pseudomonadati</taxon>
        <taxon>Pseudomonadota</taxon>
        <taxon>Alphaproteobacteria</taxon>
        <taxon>Hyphomicrobiales</taxon>
        <taxon>Phyllobacteriaceae</taxon>
        <taxon>Aminobacter</taxon>
    </lineage>
</organism>
<protein>
    <submittedName>
        <fullName evidence="9">Rieske 2Fe-2S family protein</fullName>
    </submittedName>
</protein>
<evidence type="ECO:0000313" key="9">
    <source>
        <dbReference type="EMBL" id="MBB4649351.1"/>
    </source>
</evidence>
<dbReference type="Gene3D" id="2.102.10.10">
    <property type="entry name" value="Rieske [2Fe-2S] iron-sulphur domain"/>
    <property type="match status" value="1"/>
</dbReference>
<evidence type="ECO:0000256" key="6">
    <source>
        <dbReference type="ARBA" id="ARBA00023014"/>
    </source>
</evidence>
<dbReference type="Gene3D" id="3.90.380.10">
    <property type="entry name" value="Naphthalene 1,2-dioxygenase Alpha Subunit, Chain A, domain 1"/>
    <property type="match status" value="1"/>
</dbReference>
<dbReference type="InterPro" id="IPR017941">
    <property type="entry name" value="Rieske_2Fe-2S"/>
</dbReference>
<dbReference type="InterPro" id="IPR015879">
    <property type="entry name" value="Ring_hydroxy_dOase_asu_C_dom"/>
</dbReference>
<accession>A0ABR6KZZ1</accession>
<dbReference type="Pfam" id="PF00355">
    <property type="entry name" value="Rieske"/>
    <property type="match status" value="1"/>
</dbReference>
<evidence type="ECO:0000256" key="4">
    <source>
        <dbReference type="ARBA" id="ARBA00023002"/>
    </source>
</evidence>
<evidence type="ECO:0000256" key="7">
    <source>
        <dbReference type="ARBA" id="ARBA00023027"/>
    </source>
</evidence>
<reference evidence="9 10" key="1">
    <citation type="submission" date="2020-08" db="EMBL/GenBank/DDBJ databases">
        <title>Genomic Encyclopedia of Type Strains, Phase IV (KMG-IV): sequencing the most valuable type-strain genomes for metagenomic binning, comparative biology and taxonomic classification.</title>
        <authorList>
            <person name="Goeker M."/>
        </authorList>
    </citation>
    <scope>NUCLEOTIDE SEQUENCE [LARGE SCALE GENOMIC DNA]</scope>
    <source>
        <strain evidence="9 10">DSM 7050</strain>
    </source>
</reference>
<dbReference type="InterPro" id="IPR015881">
    <property type="entry name" value="ARHD_Rieske_2Fe_2S"/>
</dbReference>
<keyword evidence="7" id="KW-0520">NAD</keyword>
<keyword evidence="6" id="KW-0411">Iron-sulfur</keyword>
<keyword evidence="2" id="KW-0001">2Fe-2S</keyword>
<dbReference type="Proteomes" id="UP000539538">
    <property type="component" value="Unassembled WGS sequence"/>
</dbReference>
<proteinExistence type="predicted"/>
<dbReference type="SUPFAM" id="SSF50022">
    <property type="entry name" value="ISP domain"/>
    <property type="match status" value="1"/>
</dbReference>
<comment type="caution">
    <text evidence="9">The sequence shown here is derived from an EMBL/GenBank/DDBJ whole genome shotgun (WGS) entry which is preliminary data.</text>
</comment>
<keyword evidence="5" id="KW-0408">Iron</keyword>
<evidence type="ECO:0000256" key="5">
    <source>
        <dbReference type="ARBA" id="ARBA00023004"/>
    </source>
</evidence>
<evidence type="ECO:0000256" key="2">
    <source>
        <dbReference type="ARBA" id="ARBA00022714"/>
    </source>
</evidence>